<dbReference type="InterPro" id="IPR012677">
    <property type="entry name" value="Nucleotide-bd_a/b_plait_sf"/>
</dbReference>
<gene>
    <name evidence="5" type="primary">TIF35</name>
    <name evidence="10" type="ORF">QBC47DRAFT_423054</name>
</gene>
<feature type="region of interest" description="Disordered" evidence="7">
    <location>
        <begin position="18"/>
        <end position="92"/>
    </location>
</feature>
<sequence length="908" mass="100146">MPEPSGLPPNGATLELLQNQSASYRRARPPDLENGFGHVDRVPLRPEVDSKMRRRESRLGLRNIFGRHKNTDKSPQSPVSATPPASTEPPRLGGIRASLAEINWPYSLSQGNGQRSEIALPSFGLQSAASLKHRKSASIVRTQPPPTNARGSLATWDPPPLFKAYPQAIKHSHLPACTTSAEAILRLHKGSFSQGTVDTMDEPGSEKGDKAKKRHRRNTSGASLKLEWTTKVFVLVTSGYLLQYAGDGSFDRLPEKVLHLGKDSAAFASDLIPGRHWVLQVSSVAEPDRTATPHTPSLLSRFPFRGQERRQAANLLMVFESAEEMDSWITTLRREIEALGGRKYLSETGKPKLDDIETQLRSQTSQRTLVVRDPDRFSRTMSPELPWDHMEGSGIHLDLTESDMRDQSFDDTSTASGISHDGRQLDGLRDSTHRLSYISSGQRTVITSAGSSPACSPIRDSFLSAEDAYVPDMHIHEEPRPRARPNAAAINDRRQSLQTVNHMFDMRVASAQNLRPYSTSSANIWHPDSTAALYPLPQTIPNFSVPQGMGKRYSVTRPISMEPLHSTTQTLGRMSGRRAPPTALAINGRPLSLVEDQPSPMSPPYSDDETSSALPSRHNWADDVEIDETVDELPPPQKIQNKDGTTTIIEYHYNDKDQKVKTTRRIRFITHREVVNPRVAERKSWAKFGLSAKDGPGPAADTTTVGENIIFKPSTNWRKDAKDESKDANAQAMKDKLKDKKVKCRICNGEHFTARCPYKDTMAPIGEAAAGGSQADADDLAGRQGTGEGTAGAGKKGSYVPPALRGDRGASQGDRMGGSKYGERDDLATLRVTNVSEMAEENELRDMFERFGRVTRVFLAKDRDTGMAKGFAFISFADRTDAVKACAKMDGFGFKHLILRVEFAKKAQ</sequence>
<comment type="subunit">
    <text evidence="5">Component of the eukaryotic translation initiation factor 3 (eIF-3) complex.</text>
</comment>
<keyword evidence="3 6" id="KW-0694">RNA-binding</keyword>
<accession>A0AAJ0BDR1</accession>
<evidence type="ECO:0000313" key="10">
    <source>
        <dbReference type="EMBL" id="KAK1755995.1"/>
    </source>
</evidence>
<feature type="domain" description="RRM" evidence="9">
    <location>
        <begin position="828"/>
        <end position="906"/>
    </location>
</feature>
<dbReference type="GO" id="GO:0033290">
    <property type="term" value="C:eukaryotic 48S preinitiation complex"/>
    <property type="evidence" value="ECO:0007669"/>
    <property type="project" value="UniProtKB-UniRule"/>
</dbReference>
<feature type="compositionally biased region" description="Gly residues" evidence="7">
    <location>
        <begin position="784"/>
        <end position="795"/>
    </location>
</feature>
<dbReference type="GO" id="GO:0001732">
    <property type="term" value="P:formation of cytoplasmic translation initiation complex"/>
    <property type="evidence" value="ECO:0007669"/>
    <property type="project" value="UniProtKB-UniRule"/>
</dbReference>
<dbReference type="PROSITE" id="PS50003">
    <property type="entry name" value="PH_DOMAIN"/>
    <property type="match status" value="1"/>
</dbReference>
<feature type="region of interest" description="Disordered" evidence="7">
    <location>
        <begin position="769"/>
        <end position="822"/>
    </location>
</feature>
<dbReference type="EMBL" id="MU839833">
    <property type="protein sequence ID" value="KAK1755995.1"/>
    <property type="molecule type" value="Genomic_DNA"/>
</dbReference>
<feature type="region of interest" description="Disordered" evidence="7">
    <location>
        <begin position="588"/>
        <end position="615"/>
    </location>
</feature>
<comment type="caution">
    <text evidence="10">The sequence shown here is derived from an EMBL/GenBank/DDBJ whole genome shotgun (WGS) entry which is preliminary data.</text>
</comment>
<dbReference type="PROSITE" id="PS50102">
    <property type="entry name" value="RRM"/>
    <property type="match status" value="1"/>
</dbReference>
<feature type="domain" description="PH" evidence="8">
    <location>
        <begin position="302"/>
        <end position="337"/>
    </location>
</feature>
<dbReference type="HAMAP" id="MF_03006">
    <property type="entry name" value="eIF3g"/>
    <property type="match status" value="1"/>
</dbReference>
<dbReference type="Pfam" id="PF12353">
    <property type="entry name" value="eIF3g"/>
    <property type="match status" value="1"/>
</dbReference>
<evidence type="ECO:0000259" key="8">
    <source>
        <dbReference type="PROSITE" id="PS50003"/>
    </source>
</evidence>
<evidence type="ECO:0000256" key="7">
    <source>
        <dbReference type="SAM" id="MobiDB-lite"/>
    </source>
</evidence>
<dbReference type="InterPro" id="IPR001849">
    <property type="entry name" value="PH_domain"/>
</dbReference>
<evidence type="ECO:0000256" key="1">
    <source>
        <dbReference type="ARBA" id="ARBA00022490"/>
    </source>
</evidence>
<dbReference type="InterPro" id="IPR000504">
    <property type="entry name" value="RRM_dom"/>
</dbReference>
<feature type="region of interest" description="Disordered" evidence="7">
    <location>
        <begin position="135"/>
        <end position="155"/>
    </location>
</feature>
<evidence type="ECO:0000256" key="3">
    <source>
        <dbReference type="ARBA" id="ARBA00022884"/>
    </source>
</evidence>
<proteinExistence type="inferred from homology"/>
<dbReference type="PANTHER" id="PTHR10352">
    <property type="entry name" value="EUKARYOTIC TRANSLATION INITIATION FACTOR 3 SUBUNIT G"/>
    <property type="match status" value="1"/>
</dbReference>
<evidence type="ECO:0000256" key="5">
    <source>
        <dbReference type="HAMAP-Rule" id="MF_03006"/>
    </source>
</evidence>
<evidence type="ECO:0000256" key="2">
    <source>
        <dbReference type="ARBA" id="ARBA00022540"/>
    </source>
</evidence>
<organism evidence="10 11">
    <name type="scientific">Echria macrotheca</name>
    <dbReference type="NCBI Taxonomy" id="438768"/>
    <lineage>
        <taxon>Eukaryota</taxon>
        <taxon>Fungi</taxon>
        <taxon>Dikarya</taxon>
        <taxon>Ascomycota</taxon>
        <taxon>Pezizomycotina</taxon>
        <taxon>Sordariomycetes</taxon>
        <taxon>Sordariomycetidae</taxon>
        <taxon>Sordariales</taxon>
        <taxon>Schizotheciaceae</taxon>
        <taxon>Echria</taxon>
    </lineage>
</organism>
<dbReference type="InterPro" id="IPR035979">
    <property type="entry name" value="RBD_domain_sf"/>
</dbReference>
<evidence type="ECO:0000256" key="4">
    <source>
        <dbReference type="ARBA" id="ARBA00022917"/>
    </source>
</evidence>
<comment type="similarity">
    <text evidence="5">Belongs to the eIF-3 subunit G family.</text>
</comment>
<dbReference type="SMART" id="SM00360">
    <property type="entry name" value="RRM"/>
    <property type="match status" value="1"/>
</dbReference>
<dbReference type="CDD" id="cd12933">
    <property type="entry name" value="eIF3G"/>
    <property type="match status" value="1"/>
</dbReference>
<dbReference type="GO" id="GO:0003723">
    <property type="term" value="F:RNA binding"/>
    <property type="evidence" value="ECO:0007669"/>
    <property type="project" value="UniProtKB-UniRule"/>
</dbReference>
<feature type="compositionally biased region" description="Basic and acidic residues" evidence="7">
    <location>
        <begin position="38"/>
        <end position="51"/>
    </location>
</feature>
<dbReference type="Proteomes" id="UP001239445">
    <property type="component" value="Unassembled WGS sequence"/>
</dbReference>
<evidence type="ECO:0000313" key="11">
    <source>
        <dbReference type="Proteomes" id="UP001239445"/>
    </source>
</evidence>
<dbReference type="SUPFAM" id="SSF54928">
    <property type="entry name" value="RNA-binding domain, RBD"/>
    <property type="match status" value="1"/>
</dbReference>
<protein>
    <recommendedName>
        <fullName evidence="5">Eukaryotic translation initiation factor 3 subunit G</fullName>
        <shortName evidence="5">eIF3g</shortName>
    </recommendedName>
    <alternativeName>
        <fullName evidence="5">Eukaryotic translation initiation factor 3 RNA-binding subunit</fullName>
        <shortName evidence="5">eIF-3 RNA-binding subunit</shortName>
    </alternativeName>
    <alternativeName>
        <fullName evidence="5">Translation initiation factor eIF3 p33 subunit homolog</fullName>
        <shortName evidence="5">eIF3 p33 homolog</shortName>
    </alternativeName>
</protein>
<dbReference type="FunFam" id="3.30.70.330:FF:000328">
    <property type="entry name" value="Eukaryotic translation initiation factor 3 subunit G"/>
    <property type="match status" value="1"/>
</dbReference>
<dbReference type="InterPro" id="IPR024675">
    <property type="entry name" value="eIF3g_N"/>
</dbReference>
<keyword evidence="4 5" id="KW-0648">Protein biosynthesis</keyword>
<dbReference type="AlphaFoldDB" id="A0AAJ0BDR1"/>
<dbReference type="Gene3D" id="3.30.70.330">
    <property type="match status" value="1"/>
</dbReference>
<dbReference type="Pfam" id="PF00076">
    <property type="entry name" value="RRM_1"/>
    <property type="match status" value="1"/>
</dbReference>
<dbReference type="GO" id="GO:0005852">
    <property type="term" value="C:eukaryotic translation initiation factor 3 complex"/>
    <property type="evidence" value="ECO:0007669"/>
    <property type="project" value="UniProtKB-UniRule"/>
</dbReference>
<feature type="compositionally biased region" description="Polar residues" evidence="7">
    <location>
        <begin position="73"/>
        <end position="85"/>
    </location>
</feature>
<keyword evidence="11" id="KW-1185">Reference proteome</keyword>
<keyword evidence="2 5" id="KW-0396">Initiation factor</keyword>
<keyword evidence="1 5" id="KW-0963">Cytoplasm</keyword>
<comment type="subcellular location">
    <subcellularLocation>
        <location evidence="5">Cytoplasm</location>
    </subcellularLocation>
</comment>
<dbReference type="InterPro" id="IPR017334">
    <property type="entry name" value="eIF3_g"/>
</dbReference>
<dbReference type="InterPro" id="IPR034240">
    <property type="entry name" value="eIF3G_RRM"/>
</dbReference>
<dbReference type="GO" id="GO:0016282">
    <property type="term" value="C:eukaryotic 43S preinitiation complex"/>
    <property type="evidence" value="ECO:0007669"/>
    <property type="project" value="UniProtKB-UniRule"/>
</dbReference>
<feature type="region of interest" description="Disordered" evidence="7">
    <location>
        <begin position="194"/>
        <end position="219"/>
    </location>
</feature>
<name>A0AAJ0BDR1_9PEZI</name>
<reference evidence="10" key="1">
    <citation type="submission" date="2023-06" db="EMBL/GenBank/DDBJ databases">
        <title>Genome-scale phylogeny and comparative genomics of the fungal order Sordariales.</title>
        <authorList>
            <consortium name="Lawrence Berkeley National Laboratory"/>
            <person name="Hensen N."/>
            <person name="Bonometti L."/>
            <person name="Westerberg I."/>
            <person name="Brannstrom I.O."/>
            <person name="Guillou S."/>
            <person name="Cros-Aarteil S."/>
            <person name="Calhoun S."/>
            <person name="Haridas S."/>
            <person name="Kuo A."/>
            <person name="Mondo S."/>
            <person name="Pangilinan J."/>
            <person name="Riley R."/>
            <person name="Labutti K."/>
            <person name="Andreopoulos B."/>
            <person name="Lipzen A."/>
            <person name="Chen C."/>
            <person name="Yanf M."/>
            <person name="Daum C."/>
            <person name="Ng V."/>
            <person name="Clum A."/>
            <person name="Steindorff A."/>
            <person name="Ohm R."/>
            <person name="Martin F."/>
            <person name="Silar P."/>
            <person name="Natvig D."/>
            <person name="Lalanne C."/>
            <person name="Gautier V."/>
            <person name="Ament-Velasquez S.L."/>
            <person name="Kruys A."/>
            <person name="Hutchinson M.I."/>
            <person name="Powell A.J."/>
            <person name="Barry K."/>
            <person name="Miller A.N."/>
            <person name="Grigoriev I.V."/>
            <person name="Debuchy R."/>
            <person name="Gladieux P."/>
            <person name="Thoren M.H."/>
            <person name="Johannesson H."/>
        </authorList>
    </citation>
    <scope>NUCLEOTIDE SEQUENCE</scope>
    <source>
        <strain evidence="10">PSN4</strain>
    </source>
</reference>
<dbReference type="GO" id="GO:0003743">
    <property type="term" value="F:translation initiation factor activity"/>
    <property type="evidence" value="ECO:0007669"/>
    <property type="project" value="UniProtKB-UniRule"/>
</dbReference>
<comment type="function">
    <text evidence="5">RNA-binding component of the eukaryotic translation initiation factor 3 (eIF-3) complex, which is involved in protein synthesis of a specialized repertoire of mRNAs and, together with other initiation factors, stimulates binding of mRNA and methionyl-tRNAi to the 40S ribosome. The eIF-3 complex specifically targets and initiates translation of a subset of mRNAs involved in cell proliferation. This subunit can bind 18S rRNA.</text>
</comment>
<dbReference type="CDD" id="cd12408">
    <property type="entry name" value="RRM_eIF3G_like"/>
    <property type="match status" value="1"/>
</dbReference>
<evidence type="ECO:0000259" key="9">
    <source>
        <dbReference type="PROSITE" id="PS50102"/>
    </source>
</evidence>
<evidence type="ECO:0000256" key="6">
    <source>
        <dbReference type="PROSITE-ProRule" id="PRU00176"/>
    </source>
</evidence>